<dbReference type="InterPro" id="IPR000551">
    <property type="entry name" value="MerR-type_HTH_dom"/>
</dbReference>
<protein>
    <submittedName>
        <fullName evidence="3">MerR family transcriptional regulator</fullName>
    </submittedName>
</protein>
<dbReference type="Proteomes" id="UP000247476">
    <property type="component" value="Unassembled WGS sequence"/>
</dbReference>
<keyword evidence="1" id="KW-0238">DNA-binding</keyword>
<keyword evidence="4" id="KW-1185">Reference proteome</keyword>
<proteinExistence type="predicted"/>
<dbReference type="InterPro" id="IPR047057">
    <property type="entry name" value="MerR_fam"/>
</dbReference>
<organism evidence="3 4">
    <name type="scientific">Paenibacillus flagellatus</name>
    <dbReference type="NCBI Taxonomy" id="2211139"/>
    <lineage>
        <taxon>Bacteria</taxon>
        <taxon>Bacillati</taxon>
        <taxon>Bacillota</taxon>
        <taxon>Bacilli</taxon>
        <taxon>Bacillales</taxon>
        <taxon>Paenibacillaceae</taxon>
        <taxon>Paenibacillus</taxon>
    </lineage>
</organism>
<dbReference type="GO" id="GO:0003677">
    <property type="term" value="F:DNA binding"/>
    <property type="evidence" value="ECO:0007669"/>
    <property type="project" value="UniProtKB-KW"/>
</dbReference>
<evidence type="ECO:0000313" key="3">
    <source>
        <dbReference type="EMBL" id="PYI51011.1"/>
    </source>
</evidence>
<dbReference type="Gene3D" id="1.10.1660.10">
    <property type="match status" value="1"/>
</dbReference>
<dbReference type="RefSeq" id="WP_110843165.1">
    <property type="nucleotide sequence ID" value="NZ_QJVJ01000015.1"/>
</dbReference>
<dbReference type="AlphaFoldDB" id="A0A2V5JWN2"/>
<dbReference type="SUPFAM" id="SSF46955">
    <property type="entry name" value="Putative DNA-binding domain"/>
    <property type="match status" value="1"/>
</dbReference>
<comment type="caution">
    <text evidence="3">The sequence shown here is derived from an EMBL/GenBank/DDBJ whole genome shotgun (WGS) entry which is preliminary data.</text>
</comment>
<sequence length="131" mass="15378">MEPYLSIQAVAELTGITAHTLRYYERNGLIHAIARETNGRRRYSADDLAWIRFLARLRTTGMSIRQMQRIADLRRQGPATTRERRLLLEAHKAKLAEQIAKLQEHYDVIVEKIDTYRKWEMDRPGKGGEER</sequence>
<dbReference type="Pfam" id="PF13411">
    <property type="entry name" value="MerR_1"/>
    <property type="match status" value="1"/>
</dbReference>
<dbReference type="InterPro" id="IPR009061">
    <property type="entry name" value="DNA-bd_dom_put_sf"/>
</dbReference>
<dbReference type="SMART" id="SM00422">
    <property type="entry name" value="HTH_MERR"/>
    <property type="match status" value="1"/>
</dbReference>
<evidence type="ECO:0000259" key="2">
    <source>
        <dbReference type="PROSITE" id="PS50937"/>
    </source>
</evidence>
<gene>
    <name evidence="3" type="ORF">DLM86_26975</name>
</gene>
<dbReference type="PANTHER" id="PTHR30204:SF98">
    <property type="entry name" value="HTH-TYPE TRANSCRIPTIONAL REGULATOR ADHR"/>
    <property type="match status" value="1"/>
</dbReference>
<dbReference type="CDD" id="cd01109">
    <property type="entry name" value="HTH_YyaN"/>
    <property type="match status" value="1"/>
</dbReference>
<dbReference type="PANTHER" id="PTHR30204">
    <property type="entry name" value="REDOX-CYCLING DRUG-SENSING TRANSCRIPTIONAL ACTIVATOR SOXR"/>
    <property type="match status" value="1"/>
</dbReference>
<reference evidence="3 4" key="1">
    <citation type="submission" date="2018-05" db="EMBL/GenBank/DDBJ databases">
        <title>Paenibacillus flagellatus sp. nov., isolated from selenium mineral soil.</title>
        <authorList>
            <person name="Dai X."/>
        </authorList>
    </citation>
    <scope>NUCLEOTIDE SEQUENCE [LARGE SCALE GENOMIC DNA]</scope>
    <source>
        <strain evidence="3 4">DXL2</strain>
    </source>
</reference>
<feature type="domain" description="HTH merR-type" evidence="2">
    <location>
        <begin position="4"/>
        <end position="73"/>
    </location>
</feature>
<dbReference type="PRINTS" id="PR00040">
    <property type="entry name" value="HTHMERR"/>
</dbReference>
<dbReference type="EMBL" id="QJVJ01000015">
    <property type="protein sequence ID" value="PYI51011.1"/>
    <property type="molecule type" value="Genomic_DNA"/>
</dbReference>
<name>A0A2V5JWN2_9BACL</name>
<dbReference type="PROSITE" id="PS50937">
    <property type="entry name" value="HTH_MERR_2"/>
    <property type="match status" value="1"/>
</dbReference>
<evidence type="ECO:0000256" key="1">
    <source>
        <dbReference type="ARBA" id="ARBA00023125"/>
    </source>
</evidence>
<accession>A0A2V5JWN2</accession>
<evidence type="ECO:0000313" key="4">
    <source>
        <dbReference type="Proteomes" id="UP000247476"/>
    </source>
</evidence>
<dbReference type="GO" id="GO:0003700">
    <property type="term" value="F:DNA-binding transcription factor activity"/>
    <property type="evidence" value="ECO:0007669"/>
    <property type="project" value="InterPro"/>
</dbReference>
<dbReference type="OrthoDB" id="9811174at2"/>